<dbReference type="PANTHER" id="PTHR33495:SF2">
    <property type="entry name" value="ANTI-SIGMA FACTOR ANTAGONIST TM_1081-RELATED"/>
    <property type="match status" value="1"/>
</dbReference>
<evidence type="ECO:0000256" key="1">
    <source>
        <dbReference type="ARBA" id="ARBA00009013"/>
    </source>
</evidence>
<feature type="domain" description="STAS" evidence="3">
    <location>
        <begin position="1"/>
        <end position="101"/>
    </location>
</feature>
<dbReference type="CDD" id="cd07043">
    <property type="entry name" value="STAS_anti-anti-sigma_factors"/>
    <property type="match status" value="1"/>
</dbReference>
<proteinExistence type="inferred from homology"/>
<dbReference type="RefSeq" id="WP_084233717.1">
    <property type="nucleotide sequence ID" value="NZ_FWXW01000002.1"/>
</dbReference>
<name>A0A1W1ZI29_9FIRM</name>
<dbReference type="AlphaFoldDB" id="A0A1W1ZI29"/>
<evidence type="ECO:0000313" key="5">
    <source>
        <dbReference type="Proteomes" id="UP000192790"/>
    </source>
</evidence>
<dbReference type="InterPro" id="IPR002645">
    <property type="entry name" value="STAS_dom"/>
</dbReference>
<dbReference type="PROSITE" id="PS50801">
    <property type="entry name" value="STAS"/>
    <property type="match status" value="1"/>
</dbReference>
<dbReference type="NCBIfam" id="TIGR00377">
    <property type="entry name" value="ant_ant_sig"/>
    <property type="match status" value="1"/>
</dbReference>
<protein>
    <recommendedName>
        <fullName evidence="2">Anti-sigma factor antagonist</fullName>
    </recommendedName>
</protein>
<dbReference type="EMBL" id="FWXW01000002">
    <property type="protein sequence ID" value="SMC47698.1"/>
    <property type="molecule type" value="Genomic_DNA"/>
</dbReference>
<dbReference type="SUPFAM" id="SSF52091">
    <property type="entry name" value="SpoIIaa-like"/>
    <property type="match status" value="1"/>
</dbReference>
<dbReference type="PANTHER" id="PTHR33495">
    <property type="entry name" value="ANTI-SIGMA FACTOR ANTAGONIST TM_1081-RELATED-RELATED"/>
    <property type="match status" value="1"/>
</dbReference>
<dbReference type="Pfam" id="PF01740">
    <property type="entry name" value="STAS"/>
    <property type="match status" value="1"/>
</dbReference>
<dbReference type="InterPro" id="IPR036513">
    <property type="entry name" value="STAS_dom_sf"/>
</dbReference>
<organism evidence="4 5">
    <name type="scientific">Papillibacter cinnamivorans DSM 12816</name>
    <dbReference type="NCBI Taxonomy" id="1122930"/>
    <lineage>
        <taxon>Bacteria</taxon>
        <taxon>Bacillati</taxon>
        <taxon>Bacillota</taxon>
        <taxon>Clostridia</taxon>
        <taxon>Eubacteriales</taxon>
        <taxon>Oscillospiraceae</taxon>
        <taxon>Papillibacter</taxon>
    </lineage>
</organism>
<evidence type="ECO:0000256" key="2">
    <source>
        <dbReference type="RuleBase" id="RU003749"/>
    </source>
</evidence>
<gene>
    <name evidence="4" type="ORF">SAMN02745168_1083</name>
</gene>
<comment type="similarity">
    <text evidence="1 2">Belongs to the anti-sigma-factor antagonist family.</text>
</comment>
<accession>A0A1W1ZI29</accession>
<dbReference type="InterPro" id="IPR003658">
    <property type="entry name" value="Anti-sigma_ant"/>
</dbReference>
<evidence type="ECO:0000313" key="4">
    <source>
        <dbReference type="EMBL" id="SMC47698.1"/>
    </source>
</evidence>
<keyword evidence="5" id="KW-1185">Reference proteome</keyword>
<dbReference type="STRING" id="1122930.SAMN02745168_1083"/>
<dbReference type="OrthoDB" id="9796601at2"/>
<dbReference type="Gene3D" id="3.30.750.24">
    <property type="entry name" value="STAS domain"/>
    <property type="match status" value="1"/>
</dbReference>
<sequence length="101" mass="11072">MHVTYTCKDGNARIRLLGEIDHHAARQISAEIGRIIDTHLPRSCTLDLSGVTFMDSSGIAVLLRAKRRAEEIDGSFSVEGAGPQIKRVMQTTGLARLISIR</sequence>
<dbReference type="GO" id="GO:0043856">
    <property type="term" value="F:anti-sigma factor antagonist activity"/>
    <property type="evidence" value="ECO:0007669"/>
    <property type="project" value="InterPro"/>
</dbReference>
<dbReference type="Proteomes" id="UP000192790">
    <property type="component" value="Unassembled WGS sequence"/>
</dbReference>
<evidence type="ECO:0000259" key="3">
    <source>
        <dbReference type="PROSITE" id="PS50801"/>
    </source>
</evidence>
<reference evidence="4 5" key="1">
    <citation type="submission" date="2017-04" db="EMBL/GenBank/DDBJ databases">
        <authorList>
            <person name="Afonso C.L."/>
            <person name="Miller P.J."/>
            <person name="Scott M.A."/>
            <person name="Spackman E."/>
            <person name="Goraichik I."/>
            <person name="Dimitrov K.M."/>
            <person name="Suarez D.L."/>
            <person name="Swayne D.E."/>
        </authorList>
    </citation>
    <scope>NUCLEOTIDE SEQUENCE [LARGE SCALE GENOMIC DNA]</scope>
    <source>
        <strain evidence="4 5">DSM 12816</strain>
    </source>
</reference>